<comment type="subcellular location">
    <subcellularLocation>
        <location evidence="1">Cell membrane</location>
        <topology evidence="1">Multi-pass membrane protein</topology>
    </subcellularLocation>
</comment>
<keyword evidence="8" id="KW-0407">Ion channel</keyword>
<keyword evidence="5 9" id="KW-1133">Transmembrane helix</keyword>
<keyword evidence="4 9" id="KW-0812">Transmembrane</keyword>
<dbReference type="GO" id="GO:0005886">
    <property type="term" value="C:plasma membrane"/>
    <property type="evidence" value="ECO:0007669"/>
    <property type="project" value="UniProtKB-SubCell"/>
</dbReference>
<sequence length="381" mass="44288">MIPIGVFANLRSLLKGKQEVDINSIIFKLQYRVTTTVLLCFCLLITTNSLVGNPISCLYDTTIAYLKEDTVNTYCWVHSTYTLSKYYSYPHKGGIAHPGVGTHNNSEDDKIYHTYYQWVPFILFFQALMFYTPHWLWKAWEGGKLQSAVAGLSIPIKNNNERQKAAVELVEYLHVSHRQHNYYTIRYLFCEILSLINCVLNIVLLNSFLNEMFFDYGNDVLAYYRGNINSTKTTTNNNNPMTIMFPKVTKCSFPMYGPSGSMEIQDLLCVLALNNFNDKIFLFLWFWLIFLSVVNTVGFLYHVLIFIIPDIRKLYLKRISKVKDWKIINFFDQSGDSFLLYLIKKNIDTLTFNCLLDNLSQKLNSFDAKSHSSKDKMEKNI</sequence>
<evidence type="ECO:0000256" key="6">
    <source>
        <dbReference type="ARBA" id="ARBA00023065"/>
    </source>
</evidence>
<feature type="transmembrane region" description="Helical" evidence="9">
    <location>
        <begin position="280"/>
        <end position="308"/>
    </location>
</feature>
<evidence type="ECO:0000313" key="10">
    <source>
        <dbReference type="EMBL" id="BDT62800.1"/>
    </source>
</evidence>
<dbReference type="PANTHER" id="PTHR11893">
    <property type="entry name" value="INNEXIN"/>
    <property type="match status" value="1"/>
</dbReference>
<evidence type="ECO:0000256" key="1">
    <source>
        <dbReference type="ARBA" id="ARBA00004651"/>
    </source>
</evidence>
<evidence type="ECO:0000256" key="3">
    <source>
        <dbReference type="ARBA" id="ARBA00022475"/>
    </source>
</evidence>
<feature type="transmembrane region" description="Helical" evidence="9">
    <location>
        <begin position="187"/>
        <end position="209"/>
    </location>
</feature>
<dbReference type="PROSITE" id="PS51013">
    <property type="entry name" value="PANNEXIN"/>
    <property type="match status" value="1"/>
</dbReference>
<evidence type="ECO:0000256" key="7">
    <source>
        <dbReference type="ARBA" id="ARBA00023136"/>
    </source>
</evidence>
<dbReference type="PRINTS" id="PR01262">
    <property type="entry name" value="INNEXIN"/>
</dbReference>
<dbReference type="GO" id="GO:0034220">
    <property type="term" value="P:monoatomic ion transmembrane transport"/>
    <property type="evidence" value="ECO:0007669"/>
    <property type="project" value="UniProtKB-KW"/>
</dbReference>
<feature type="transmembrane region" description="Helical" evidence="9">
    <location>
        <begin position="33"/>
        <end position="51"/>
    </location>
</feature>
<evidence type="ECO:0000256" key="4">
    <source>
        <dbReference type="ARBA" id="ARBA00022692"/>
    </source>
</evidence>
<keyword evidence="3" id="KW-1003">Cell membrane</keyword>
<proteinExistence type="predicted"/>
<dbReference type="EMBL" id="LC738878">
    <property type="protein sequence ID" value="BDT62800.1"/>
    <property type="molecule type" value="Genomic_DNA"/>
</dbReference>
<evidence type="ECO:0000256" key="9">
    <source>
        <dbReference type="SAM" id="Phobius"/>
    </source>
</evidence>
<evidence type="ECO:0000256" key="2">
    <source>
        <dbReference type="ARBA" id="ARBA00022448"/>
    </source>
</evidence>
<evidence type="ECO:0000256" key="5">
    <source>
        <dbReference type="ARBA" id="ARBA00022989"/>
    </source>
</evidence>
<keyword evidence="7 9" id="KW-0472">Membrane</keyword>
<keyword evidence="6" id="KW-0406">Ion transport</keyword>
<keyword evidence="2" id="KW-0813">Transport</keyword>
<name>A0A9C7F855_9VIRU</name>
<dbReference type="PANTHER" id="PTHR11893:SF37">
    <property type="entry name" value="INNEXIN INX3"/>
    <property type="match status" value="1"/>
</dbReference>
<protein>
    <submittedName>
        <fullName evidence="10">Innexin</fullName>
    </submittedName>
</protein>
<organism evidence="10">
    <name type="scientific">Metapenaeus joyneri majanivirus</name>
    <dbReference type="NCBI Taxonomy" id="2984280"/>
    <lineage>
        <taxon>Viruses</taxon>
        <taxon>Viruses incertae sedis</taxon>
        <taxon>Naldaviricetes</taxon>
        <taxon>Nimaviridae</taxon>
    </lineage>
</organism>
<dbReference type="GO" id="GO:0007602">
    <property type="term" value="P:phototransduction"/>
    <property type="evidence" value="ECO:0007669"/>
    <property type="project" value="TreeGrafter"/>
</dbReference>
<accession>A0A9C7F855</accession>
<reference evidence="10" key="1">
    <citation type="submission" date="2022-10" db="EMBL/GenBank/DDBJ databases">
        <title>Genome sequences of endogenous nimaviruses in decapod crustaceans.</title>
        <authorList>
            <person name="Kawato S."/>
            <person name="Nozaki R."/>
            <person name="Kondo H."/>
            <person name="Hirono I."/>
        </authorList>
    </citation>
    <scope>NUCLEOTIDE SEQUENCE</scope>
    <source>
        <strain evidence="10">Tokushima2020</strain>
    </source>
</reference>
<dbReference type="GO" id="GO:0005243">
    <property type="term" value="F:gap junction channel activity"/>
    <property type="evidence" value="ECO:0007669"/>
    <property type="project" value="TreeGrafter"/>
</dbReference>
<feature type="transmembrane region" description="Helical" evidence="9">
    <location>
        <begin position="115"/>
        <end position="137"/>
    </location>
</feature>
<dbReference type="Pfam" id="PF00876">
    <property type="entry name" value="Innexin"/>
    <property type="match status" value="1"/>
</dbReference>
<dbReference type="InterPro" id="IPR000990">
    <property type="entry name" value="Innexin"/>
</dbReference>
<evidence type="ECO:0000256" key="8">
    <source>
        <dbReference type="ARBA" id="ARBA00023303"/>
    </source>
</evidence>